<evidence type="ECO:0000313" key="2">
    <source>
        <dbReference type="Proteomes" id="UP000199301"/>
    </source>
</evidence>
<reference evidence="2" key="1">
    <citation type="submission" date="2016-10" db="EMBL/GenBank/DDBJ databases">
        <authorList>
            <person name="Varghese N."/>
            <person name="Submissions S."/>
        </authorList>
    </citation>
    <scope>NUCLEOTIDE SEQUENCE [LARGE SCALE GENOMIC DNA]</scope>
    <source>
        <strain evidence="2">DSM 45459</strain>
    </source>
</reference>
<dbReference type="EMBL" id="FNKO01000002">
    <property type="protein sequence ID" value="SDR09643.1"/>
    <property type="molecule type" value="Genomic_DNA"/>
</dbReference>
<evidence type="ECO:0000313" key="1">
    <source>
        <dbReference type="EMBL" id="SDR09643.1"/>
    </source>
</evidence>
<dbReference type="Proteomes" id="UP000199301">
    <property type="component" value="Unassembled WGS sequence"/>
</dbReference>
<dbReference type="OrthoDB" id="332209at2"/>
<dbReference type="RefSeq" id="WP_092525651.1">
    <property type="nucleotide sequence ID" value="NZ_FNKO01000002.1"/>
</dbReference>
<keyword evidence="2" id="KW-1185">Reference proteome</keyword>
<gene>
    <name evidence="1" type="ORF">SAMN04489718_3497</name>
</gene>
<dbReference type="STRING" id="995062.SAMN04489718_3497"/>
<protein>
    <submittedName>
        <fullName evidence="1">Uncharacterized protein</fullName>
    </submittedName>
</protein>
<accession>A0A1H1G955</accession>
<organism evidence="1 2">
    <name type="scientific">Actinopolyspora saharensis</name>
    <dbReference type="NCBI Taxonomy" id="995062"/>
    <lineage>
        <taxon>Bacteria</taxon>
        <taxon>Bacillati</taxon>
        <taxon>Actinomycetota</taxon>
        <taxon>Actinomycetes</taxon>
        <taxon>Actinopolysporales</taxon>
        <taxon>Actinopolysporaceae</taxon>
        <taxon>Actinopolyspora</taxon>
    </lineage>
</organism>
<sequence length="68" mass="7506">MTDIAEKLNKAYEEYAISDLADAPVSALKGVSENDANLLEEAFGIRTVRDLGTNKYFRWAQAVANLVD</sequence>
<dbReference type="AlphaFoldDB" id="A0A1H1G955"/>
<proteinExistence type="predicted"/>
<name>A0A1H1G955_9ACTN</name>